<gene>
    <name evidence="1" type="ORF">R2X38_16855</name>
</gene>
<dbReference type="EMBL" id="JAWJZI010000007">
    <property type="protein sequence ID" value="MDV5170676.1"/>
    <property type="molecule type" value="Genomic_DNA"/>
</dbReference>
<keyword evidence="2" id="KW-1185">Reference proteome</keyword>
<comment type="caution">
    <text evidence="1">The sequence shown here is derived from an EMBL/GenBank/DDBJ whole genome shotgun (WGS) entry which is preliminary data.</text>
</comment>
<name>A0ABU3ZKR2_9GAMM</name>
<evidence type="ECO:0000313" key="1">
    <source>
        <dbReference type="EMBL" id="MDV5170676.1"/>
    </source>
</evidence>
<proteinExistence type="predicted"/>
<accession>A0ABU3ZKR2</accession>
<protein>
    <submittedName>
        <fullName evidence="1">Uncharacterized protein</fullName>
    </submittedName>
</protein>
<reference evidence="1 2" key="1">
    <citation type="submission" date="2023-10" db="EMBL/GenBank/DDBJ databases">
        <title>Marine bacteria isolated from horseshoe crab.</title>
        <authorList>
            <person name="Cheng T.H."/>
        </authorList>
    </citation>
    <scope>NUCLEOTIDE SEQUENCE [LARGE SCALE GENOMIC DNA]</scope>
    <source>
        <strain evidence="1 2">HSC6</strain>
    </source>
</reference>
<dbReference type="Proteomes" id="UP001186452">
    <property type="component" value="Unassembled WGS sequence"/>
</dbReference>
<sequence length="95" mass="10640">MAWASPVKEMFALKHAEHIADVVQKLKALPERDYECHVLTFEKLLVNISKALGSDDLRDNPINQQGKLLVSLIEEQKAQSSEGEQNLQSLLAQLS</sequence>
<evidence type="ECO:0000313" key="2">
    <source>
        <dbReference type="Proteomes" id="UP001186452"/>
    </source>
</evidence>
<dbReference type="RefSeq" id="WP_317523488.1">
    <property type="nucleotide sequence ID" value="NZ_JAWJZI010000007.1"/>
</dbReference>
<organism evidence="1 2">
    <name type="scientific">Photobacterium rosenbergii</name>
    <dbReference type="NCBI Taxonomy" id="294936"/>
    <lineage>
        <taxon>Bacteria</taxon>
        <taxon>Pseudomonadati</taxon>
        <taxon>Pseudomonadota</taxon>
        <taxon>Gammaproteobacteria</taxon>
        <taxon>Vibrionales</taxon>
        <taxon>Vibrionaceae</taxon>
        <taxon>Photobacterium</taxon>
    </lineage>
</organism>